<dbReference type="RefSeq" id="WP_130412405.1">
    <property type="nucleotide sequence ID" value="NZ_SHKX01000011.1"/>
</dbReference>
<dbReference type="EMBL" id="SHKX01000011">
    <property type="protein sequence ID" value="RZU47158.1"/>
    <property type="molecule type" value="Genomic_DNA"/>
</dbReference>
<dbReference type="AlphaFoldDB" id="A0A4Q7Z9H1"/>
<reference evidence="1 2" key="1">
    <citation type="submission" date="2019-02" db="EMBL/GenBank/DDBJ databases">
        <title>Genomic Encyclopedia of Type Strains, Phase IV (KMG-IV): sequencing the most valuable type-strain genomes for metagenomic binning, comparative biology and taxonomic classification.</title>
        <authorList>
            <person name="Goeker M."/>
        </authorList>
    </citation>
    <scope>NUCLEOTIDE SEQUENCE [LARGE SCALE GENOMIC DNA]</scope>
    <source>
        <strain evidence="1 2">DSM 105135</strain>
    </source>
</reference>
<organism evidence="1 2">
    <name type="scientific">Fluviicoccus keumensis</name>
    <dbReference type="NCBI Taxonomy" id="1435465"/>
    <lineage>
        <taxon>Bacteria</taxon>
        <taxon>Pseudomonadati</taxon>
        <taxon>Pseudomonadota</taxon>
        <taxon>Gammaproteobacteria</taxon>
        <taxon>Moraxellales</taxon>
        <taxon>Moraxellaceae</taxon>
        <taxon>Fluviicoccus</taxon>
    </lineage>
</organism>
<comment type="caution">
    <text evidence="1">The sequence shown here is derived from an EMBL/GenBank/DDBJ whole genome shotgun (WGS) entry which is preliminary data.</text>
</comment>
<name>A0A4Q7Z9H1_9GAMM</name>
<protein>
    <submittedName>
        <fullName evidence="1">Uncharacterized protein</fullName>
    </submittedName>
</protein>
<keyword evidence="2" id="KW-1185">Reference proteome</keyword>
<dbReference type="OrthoDB" id="6076665at2"/>
<sequence length="147" mass="16339">MVCIASTPVAGNPLPVNVAAVWGGFLYEGLLAPARDQERVTLILDSWGCGCLELVMAVCEYLPGLWLQIADVWNRHDLDFPGVFEYEVVSAFGAWLGGWLLENNGRLPTFDQAAEAIARLINRFLHQELREFWRGPLCLEAEIGVAH</sequence>
<dbReference type="Proteomes" id="UP000292423">
    <property type="component" value="Unassembled WGS sequence"/>
</dbReference>
<accession>A0A4Q7Z9H1</accession>
<proteinExistence type="predicted"/>
<gene>
    <name evidence="1" type="ORF">EV700_1551</name>
</gene>
<evidence type="ECO:0000313" key="1">
    <source>
        <dbReference type="EMBL" id="RZU47158.1"/>
    </source>
</evidence>
<evidence type="ECO:0000313" key="2">
    <source>
        <dbReference type="Proteomes" id="UP000292423"/>
    </source>
</evidence>